<dbReference type="AlphaFoldDB" id="A0A5C8K0N4"/>
<keyword evidence="1" id="KW-0812">Transmembrane</keyword>
<keyword evidence="1" id="KW-1133">Transmembrane helix</keyword>
<dbReference type="OrthoDB" id="1119916at2"/>
<feature type="transmembrane region" description="Helical" evidence="1">
    <location>
        <begin position="21"/>
        <end position="41"/>
    </location>
</feature>
<dbReference type="EMBL" id="VRTY01000051">
    <property type="protein sequence ID" value="TXK44270.1"/>
    <property type="molecule type" value="Genomic_DNA"/>
</dbReference>
<evidence type="ECO:0000256" key="1">
    <source>
        <dbReference type="SAM" id="Phobius"/>
    </source>
</evidence>
<sequence>MEIRQLMFIRWQQVRRSLSGLPVLHWLLLLVVAFALAAALLQVLTSLVGAAVVAGVFVMLVLSLHLGRSDRQFVRLFTEYPARLFLVEYLLLSVPLLCLLLFTPFWYAGMVVGVAVALVAHLPFSYKPAAVGLNFSRFLPAHAFEWLAGFRKYGLYIVLLYLVALLLVPVKLVSLFVLWFITSLLMSFYQECEPLHILRLREQEGSAFIRNKLLQHLKLYLLLCLPLLLVYTAFHLEMWYLPLVFMLLLCLNVCFFILSKYAFYRPGCSLSGSSLLGSLAMASSLLPFLILLPLVMNIRFYAKAVSNLNDYLHD</sequence>
<feature type="transmembrane region" description="Helical" evidence="1">
    <location>
        <begin position="47"/>
        <end position="66"/>
    </location>
</feature>
<accession>A0A5C8K0N4</accession>
<feature type="transmembrane region" description="Helical" evidence="1">
    <location>
        <begin position="240"/>
        <end position="263"/>
    </location>
</feature>
<proteinExistence type="predicted"/>
<feature type="transmembrane region" description="Helical" evidence="1">
    <location>
        <begin position="217"/>
        <end position="234"/>
    </location>
</feature>
<comment type="caution">
    <text evidence="2">The sequence shown here is derived from an EMBL/GenBank/DDBJ whole genome shotgun (WGS) entry which is preliminary data.</text>
</comment>
<name>A0A5C8K0N4_9BACT</name>
<evidence type="ECO:0000313" key="3">
    <source>
        <dbReference type="Proteomes" id="UP000321926"/>
    </source>
</evidence>
<dbReference type="Proteomes" id="UP000321926">
    <property type="component" value="Unassembled WGS sequence"/>
</dbReference>
<keyword evidence="3" id="KW-1185">Reference proteome</keyword>
<feature type="transmembrane region" description="Helical" evidence="1">
    <location>
        <begin position="87"/>
        <end position="120"/>
    </location>
</feature>
<keyword evidence="1" id="KW-0472">Membrane</keyword>
<feature type="transmembrane region" description="Helical" evidence="1">
    <location>
        <begin position="275"/>
        <end position="296"/>
    </location>
</feature>
<feature type="transmembrane region" description="Helical" evidence="1">
    <location>
        <begin position="153"/>
        <end position="181"/>
    </location>
</feature>
<gene>
    <name evidence="2" type="ORF">FVR03_13900</name>
</gene>
<evidence type="ECO:0000313" key="2">
    <source>
        <dbReference type="EMBL" id="TXK44270.1"/>
    </source>
</evidence>
<organism evidence="2 3">
    <name type="scientific">Pontibacter qinzhouensis</name>
    <dbReference type="NCBI Taxonomy" id="2603253"/>
    <lineage>
        <taxon>Bacteria</taxon>
        <taxon>Pseudomonadati</taxon>
        <taxon>Bacteroidota</taxon>
        <taxon>Cytophagia</taxon>
        <taxon>Cytophagales</taxon>
        <taxon>Hymenobacteraceae</taxon>
        <taxon>Pontibacter</taxon>
    </lineage>
</organism>
<dbReference type="RefSeq" id="WP_147922363.1">
    <property type="nucleotide sequence ID" value="NZ_VRTY01000051.1"/>
</dbReference>
<protein>
    <submittedName>
        <fullName evidence="2">Uncharacterized protein</fullName>
    </submittedName>
</protein>
<reference evidence="2 3" key="1">
    <citation type="submission" date="2019-08" db="EMBL/GenBank/DDBJ databases">
        <authorList>
            <person name="Shi S."/>
        </authorList>
    </citation>
    <scope>NUCLEOTIDE SEQUENCE [LARGE SCALE GENOMIC DNA]</scope>
    <source>
        <strain evidence="2 3">GY10130</strain>
    </source>
</reference>